<protein>
    <recommendedName>
        <fullName evidence="4 13">Threonylcarbamoyl-AMP synthase</fullName>
        <shortName evidence="13">TC-AMP synthase</shortName>
        <ecNumber evidence="3 13">2.7.7.87</ecNumber>
    </recommendedName>
    <alternativeName>
        <fullName evidence="11 13">L-threonylcarbamoyladenylate synthase</fullName>
    </alternativeName>
</protein>
<evidence type="ECO:0000256" key="8">
    <source>
        <dbReference type="ARBA" id="ARBA00022695"/>
    </source>
</evidence>
<feature type="binding site" evidence="14">
    <location>
        <position position="195"/>
    </location>
    <ligand>
        <name>ATP</name>
        <dbReference type="ChEBI" id="CHEBI:30616"/>
    </ligand>
</feature>
<dbReference type="InterPro" id="IPR050156">
    <property type="entry name" value="TC-AMP_synthase_SUA5"/>
</dbReference>
<evidence type="ECO:0000256" key="1">
    <source>
        <dbReference type="ARBA" id="ARBA00004496"/>
    </source>
</evidence>
<dbReference type="Proteomes" id="UP000617951">
    <property type="component" value="Unassembled WGS sequence"/>
</dbReference>
<feature type="binding site" evidence="14">
    <location>
        <position position="237"/>
    </location>
    <ligand>
        <name>ATP</name>
        <dbReference type="ChEBI" id="CHEBI:30616"/>
    </ligand>
</feature>
<evidence type="ECO:0000256" key="4">
    <source>
        <dbReference type="ARBA" id="ARBA00015492"/>
    </source>
</evidence>
<keyword evidence="17" id="KW-1185">Reference proteome</keyword>
<dbReference type="InterPro" id="IPR010923">
    <property type="entry name" value="T(6)A37_SUA5"/>
</dbReference>
<dbReference type="PANTHER" id="PTHR17490">
    <property type="entry name" value="SUA5"/>
    <property type="match status" value="1"/>
</dbReference>
<evidence type="ECO:0000256" key="14">
    <source>
        <dbReference type="PIRSR" id="PIRSR004930-1"/>
    </source>
</evidence>
<dbReference type="InterPro" id="IPR006070">
    <property type="entry name" value="Sua5-like_dom"/>
</dbReference>
<dbReference type="EMBL" id="JACRSS010000001">
    <property type="protein sequence ID" value="MBC8538290.1"/>
    <property type="molecule type" value="Genomic_DNA"/>
</dbReference>
<comment type="similarity">
    <text evidence="2 13">Belongs to the SUA5 family.</text>
</comment>
<sequence>METKIFDLATEYEAGMQEAAREISSGGLVVFPTETVYGIGADAMNPAAVAEIFAVKGRPSDNPLIVHICEPGQAGELAREISPMARRVMEAFMPGPFTAVLKCRDCVPACVTAGLDSVGIRMPGAAHARELIRRSGKFIAAPSANLSGKPSPTRVQHVIDDFAGKVPVILNGGEAAVGLESTVCDLTGDIPLVLRPGGVTPEMIRDAAGDVRVARAVLEGLPEGAKAASPGMKYKHYAPRARVVVVDGESAKAIAICVNSMYDREVNKGKNSLIFCTDEHRPLYGGRRTYSLGRDLGEEAHRLFDALRQADKDRTDTIFFEAVEPRGMGLAVMNRIIRAAGFQIVHAAEEG</sequence>
<evidence type="ECO:0000259" key="15">
    <source>
        <dbReference type="PROSITE" id="PS51163"/>
    </source>
</evidence>
<dbReference type="Gene3D" id="3.40.50.11030">
    <property type="entry name" value="Threonylcarbamoyl-AMP synthase, C-terminal domain"/>
    <property type="match status" value="1"/>
</dbReference>
<keyword evidence="9 13" id="KW-0547">Nucleotide-binding</keyword>
<dbReference type="Pfam" id="PF01300">
    <property type="entry name" value="Sua5_yciO_yrdC"/>
    <property type="match status" value="1"/>
</dbReference>
<evidence type="ECO:0000256" key="11">
    <source>
        <dbReference type="ARBA" id="ARBA00029774"/>
    </source>
</evidence>
<proteinExistence type="inferred from homology"/>
<keyword evidence="8 13" id="KW-0548">Nucleotidyltransferase</keyword>
<comment type="function">
    <text evidence="13">Required for the formation of a threonylcarbamoyl group on adenosine at position 37 (t(6)A37) in tRNAs that read codons beginning with adenine.</text>
</comment>
<dbReference type="GO" id="GO:0005737">
    <property type="term" value="C:cytoplasm"/>
    <property type="evidence" value="ECO:0007669"/>
    <property type="project" value="UniProtKB-SubCell"/>
</dbReference>
<dbReference type="RefSeq" id="WP_249280046.1">
    <property type="nucleotide sequence ID" value="NZ_JACRSS010000001.1"/>
</dbReference>
<comment type="caution">
    <text evidence="16">The sequence shown here is derived from an EMBL/GenBank/DDBJ whole genome shotgun (WGS) entry which is preliminary data.</text>
</comment>
<feature type="binding site" evidence="14">
    <location>
        <position position="121"/>
    </location>
    <ligand>
        <name>L-threonine</name>
        <dbReference type="ChEBI" id="CHEBI:57926"/>
    </ligand>
</feature>
<dbReference type="GO" id="GO:0006450">
    <property type="term" value="P:regulation of translational fidelity"/>
    <property type="evidence" value="ECO:0007669"/>
    <property type="project" value="TreeGrafter"/>
</dbReference>
<feature type="binding site" evidence="14">
    <location>
        <position position="143"/>
    </location>
    <ligand>
        <name>ATP</name>
        <dbReference type="ChEBI" id="CHEBI:30616"/>
    </ligand>
</feature>
<evidence type="ECO:0000313" key="16">
    <source>
        <dbReference type="EMBL" id="MBC8538290.1"/>
    </source>
</evidence>
<feature type="domain" description="YrdC-like" evidence="15">
    <location>
        <begin position="13"/>
        <end position="199"/>
    </location>
</feature>
<evidence type="ECO:0000256" key="6">
    <source>
        <dbReference type="ARBA" id="ARBA00022679"/>
    </source>
</evidence>
<keyword evidence="7 13" id="KW-0819">tRNA processing</keyword>
<feature type="binding site" evidence="14">
    <location>
        <position position="62"/>
    </location>
    <ligand>
        <name>ATP</name>
        <dbReference type="ChEBI" id="CHEBI:30616"/>
    </ligand>
</feature>
<reference evidence="16" key="1">
    <citation type="submission" date="2020-08" db="EMBL/GenBank/DDBJ databases">
        <title>Genome public.</title>
        <authorList>
            <person name="Liu C."/>
            <person name="Sun Q."/>
        </authorList>
    </citation>
    <scope>NUCLEOTIDE SEQUENCE</scope>
    <source>
        <strain evidence="16">NSJ-63</strain>
    </source>
</reference>
<name>A0A926DJK9_9FIRM</name>
<keyword evidence="10 13" id="KW-0067">ATP-binding</keyword>
<dbReference type="PANTHER" id="PTHR17490:SF16">
    <property type="entry name" value="THREONYLCARBAMOYL-AMP SYNTHASE"/>
    <property type="match status" value="1"/>
</dbReference>
<dbReference type="GO" id="GO:0061710">
    <property type="term" value="F:L-threonylcarbamoyladenylate synthase"/>
    <property type="evidence" value="ECO:0007669"/>
    <property type="project" value="UniProtKB-EC"/>
</dbReference>
<evidence type="ECO:0000256" key="3">
    <source>
        <dbReference type="ARBA" id="ARBA00012584"/>
    </source>
</evidence>
<dbReference type="GO" id="GO:0005524">
    <property type="term" value="F:ATP binding"/>
    <property type="evidence" value="ECO:0007669"/>
    <property type="project" value="UniProtKB-UniRule"/>
</dbReference>
<dbReference type="EC" id="2.7.7.87" evidence="3 13"/>
<feature type="binding site" evidence="14">
    <location>
        <position position="58"/>
    </location>
    <ligand>
        <name>ATP</name>
        <dbReference type="ChEBI" id="CHEBI:30616"/>
    </ligand>
</feature>
<feature type="binding site" evidence="14">
    <location>
        <position position="35"/>
    </location>
    <ligand>
        <name>L-threonine</name>
        <dbReference type="ChEBI" id="CHEBI:57926"/>
    </ligand>
</feature>
<dbReference type="InterPro" id="IPR038385">
    <property type="entry name" value="Sua5/YwlC_C"/>
</dbReference>
<evidence type="ECO:0000256" key="12">
    <source>
        <dbReference type="ARBA" id="ARBA00048366"/>
    </source>
</evidence>
<dbReference type="InterPro" id="IPR017945">
    <property type="entry name" value="DHBP_synth_RibB-like_a/b_dom"/>
</dbReference>
<evidence type="ECO:0000256" key="7">
    <source>
        <dbReference type="ARBA" id="ARBA00022694"/>
    </source>
</evidence>
<evidence type="ECO:0000256" key="2">
    <source>
        <dbReference type="ARBA" id="ARBA00007663"/>
    </source>
</evidence>
<dbReference type="GO" id="GO:0008033">
    <property type="term" value="P:tRNA processing"/>
    <property type="evidence" value="ECO:0007669"/>
    <property type="project" value="UniProtKB-KW"/>
</dbReference>
<feature type="binding site" evidence="14">
    <location>
        <position position="141"/>
    </location>
    <ligand>
        <name>L-threonine</name>
        <dbReference type="ChEBI" id="CHEBI:57926"/>
    </ligand>
</feature>
<dbReference type="PIRSF" id="PIRSF004930">
    <property type="entry name" value="Tln_factor_SUA5"/>
    <property type="match status" value="1"/>
</dbReference>
<feature type="binding site" evidence="14">
    <location>
        <position position="151"/>
    </location>
    <ligand>
        <name>ATP</name>
        <dbReference type="ChEBI" id="CHEBI:30616"/>
    </ligand>
</feature>
<feature type="binding site" evidence="14">
    <location>
        <position position="181"/>
    </location>
    <ligand>
        <name>L-threonine</name>
        <dbReference type="ChEBI" id="CHEBI:57926"/>
    </ligand>
</feature>
<dbReference type="Pfam" id="PF03481">
    <property type="entry name" value="Sua5_C"/>
    <property type="match status" value="1"/>
</dbReference>
<dbReference type="SUPFAM" id="SSF55821">
    <property type="entry name" value="YrdC/RibB"/>
    <property type="match status" value="1"/>
</dbReference>
<organism evidence="16 17">
    <name type="scientific">Guopingia tenuis</name>
    <dbReference type="NCBI Taxonomy" id="2763656"/>
    <lineage>
        <taxon>Bacteria</taxon>
        <taxon>Bacillati</taxon>
        <taxon>Bacillota</taxon>
        <taxon>Clostridia</taxon>
        <taxon>Christensenellales</taxon>
        <taxon>Christensenellaceae</taxon>
        <taxon>Guopingia</taxon>
    </lineage>
</organism>
<comment type="catalytic activity">
    <reaction evidence="12 13">
        <text>L-threonine + hydrogencarbonate + ATP = L-threonylcarbamoyladenylate + diphosphate + H2O</text>
        <dbReference type="Rhea" id="RHEA:36407"/>
        <dbReference type="ChEBI" id="CHEBI:15377"/>
        <dbReference type="ChEBI" id="CHEBI:17544"/>
        <dbReference type="ChEBI" id="CHEBI:30616"/>
        <dbReference type="ChEBI" id="CHEBI:33019"/>
        <dbReference type="ChEBI" id="CHEBI:57926"/>
        <dbReference type="ChEBI" id="CHEBI:73682"/>
        <dbReference type="EC" id="2.7.7.87"/>
    </reaction>
</comment>
<evidence type="ECO:0000256" key="9">
    <source>
        <dbReference type="ARBA" id="ARBA00022741"/>
    </source>
</evidence>
<dbReference type="PROSITE" id="PS51163">
    <property type="entry name" value="YRDC"/>
    <property type="match status" value="1"/>
</dbReference>
<keyword evidence="6 13" id="KW-0808">Transferase</keyword>
<comment type="subcellular location">
    <subcellularLocation>
        <location evidence="1 13">Cytoplasm</location>
    </subcellularLocation>
</comment>
<dbReference type="Gene3D" id="3.90.870.10">
    <property type="entry name" value="DHBP synthase"/>
    <property type="match status" value="1"/>
</dbReference>
<dbReference type="GO" id="GO:0003725">
    <property type="term" value="F:double-stranded RNA binding"/>
    <property type="evidence" value="ECO:0007669"/>
    <property type="project" value="UniProtKB-UniRule"/>
</dbReference>
<keyword evidence="5 13" id="KW-0963">Cytoplasm</keyword>
<dbReference type="AlphaFoldDB" id="A0A926DJK9"/>
<dbReference type="InterPro" id="IPR005145">
    <property type="entry name" value="Sua5_C"/>
</dbReference>
<evidence type="ECO:0000256" key="5">
    <source>
        <dbReference type="ARBA" id="ARBA00022490"/>
    </source>
</evidence>
<gene>
    <name evidence="16" type="ORF">H8693_05015</name>
</gene>
<accession>A0A926DJK9</accession>
<feature type="binding site" evidence="14">
    <location>
        <position position="67"/>
    </location>
    <ligand>
        <name>L-threonine</name>
        <dbReference type="ChEBI" id="CHEBI:57926"/>
    </ligand>
</feature>
<evidence type="ECO:0000256" key="13">
    <source>
        <dbReference type="PIRNR" id="PIRNR004930"/>
    </source>
</evidence>
<dbReference type="GO" id="GO:0000049">
    <property type="term" value="F:tRNA binding"/>
    <property type="evidence" value="ECO:0007669"/>
    <property type="project" value="TreeGrafter"/>
</dbReference>
<evidence type="ECO:0000256" key="10">
    <source>
        <dbReference type="ARBA" id="ARBA00022840"/>
    </source>
</evidence>
<dbReference type="NCBIfam" id="TIGR00057">
    <property type="entry name" value="L-threonylcarbamoyladenylate synthase"/>
    <property type="match status" value="1"/>
</dbReference>
<evidence type="ECO:0000313" key="17">
    <source>
        <dbReference type="Proteomes" id="UP000617951"/>
    </source>
</evidence>